<evidence type="ECO:0000313" key="1">
    <source>
        <dbReference type="EMBL" id="PRP95829.1"/>
    </source>
</evidence>
<dbReference type="OrthoDB" id="5494346at2"/>
<dbReference type="Proteomes" id="UP000237968">
    <property type="component" value="Unassembled WGS sequence"/>
</dbReference>
<accession>A0A2S9XSI9</accession>
<name>A0A2S9XSI9_9BACT</name>
<dbReference type="RefSeq" id="WP_106393033.1">
    <property type="nucleotide sequence ID" value="NZ_PVNK01000166.1"/>
</dbReference>
<comment type="caution">
    <text evidence="1">The sequence shown here is derived from an EMBL/GenBank/DDBJ whole genome shotgun (WGS) entry which is preliminary data.</text>
</comment>
<reference evidence="1 2" key="1">
    <citation type="submission" date="2018-03" db="EMBL/GenBank/DDBJ databases">
        <title>Draft Genome Sequences of the Obligatory Marine Myxobacteria Enhygromyxa salina SWB005.</title>
        <authorList>
            <person name="Poehlein A."/>
            <person name="Moghaddam J.A."/>
            <person name="Harms H."/>
            <person name="Alanjari M."/>
            <person name="Koenig G.M."/>
            <person name="Daniel R."/>
            <person name="Schaeberle T.F."/>
        </authorList>
    </citation>
    <scope>NUCLEOTIDE SEQUENCE [LARGE SCALE GENOMIC DNA]</scope>
    <source>
        <strain evidence="1 2">SWB005</strain>
    </source>
</reference>
<dbReference type="Gene3D" id="3.40.47.10">
    <property type="match status" value="1"/>
</dbReference>
<organism evidence="1 2">
    <name type="scientific">Enhygromyxa salina</name>
    <dbReference type="NCBI Taxonomy" id="215803"/>
    <lineage>
        <taxon>Bacteria</taxon>
        <taxon>Pseudomonadati</taxon>
        <taxon>Myxococcota</taxon>
        <taxon>Polyangia</taxon>
        <taxon>Nannocystales</taxon>
        <taxon>Nannocystaceae</taxon>
        <taxon>Enhygromyxa</taxon>
    </lineage>
</organism>
<sequence length="343" mass="36571">MNGLWINAVGMAGPVGLYSAAALAAMRAGLTQFELDDEIDFSISKSSYLEPGASRAQRTLALMEIAFAEMLRALVELGLTSIPLVLALPSPEEHGRTIQAQASKALSRMSAENGAPPIDVSNRGGVVAGRAGTMHALSLARELLDGDKVPFVLVGAMDSLVDSVTVEQFDRAGLLLSPESPDGRIPGEAAVFLLVSNEHRSARAQILALDHLQHPESFAAYLHGQASAHARGLTELFARLSRGLDGRVEGVFSGQPHGEFWGREFSYAYLRNAPFMPEPLYHRDVGAELGDVGAAAGAVAILQAMDELNPSPRLYLAPRETALVYAVSDRGDFGGCVLRRVSR</sequence>
<keyword evidence="2" id="KW-1185">Reference proteome</keyword>
<protein>
    <submittedName>
        <fullName evidence="1">3-oxoacyl-(Acyl carrier protein) synthase</fullName>
    </submittedName>
</protein>
<dbReference type="AlphaFoldDB" id="A0A2S9XSI9"/>
<dbReference type="SUPFAM" id="SSF53901">
    <property type="entry name" value="Thiolase-like"/>
    <property type="match status" value="1"/>
</dbReference>
<dbReference type="InterPro" id="IPR016039">
    <property type="entry name" value="Thiolase-like"/>
</dbReference>
<dbReference type="GO" id="GO:0016746">
    <property type="term" value="F:acyltransferase activity"/>
    <property type="evidence" value="ECO:0007669"/>
    <property type="project" value="InterPro"/>
</dbReference>
<proteinExistence type="predicted"/>
<dbReference type="EMBL" id="PVNK01000166">
    <property type="protein sequence ID" value="PRP95829.1"/>
    <property type="molecule type" value="Genomic_DNA"/>
</dbReference>
<evidence type="ECO:0000313" key="2">
    <source>
        <dbReference type="Proteomes" id="UP000237968"/>
    </source>
</evidence>
<gene>
    <name evidence="1" type="ORF">ENSA5_36980</name>
</gene>